<evidence type="ECO:0000259" key="3">
    <source>
        <dbReference type="Pfam" id="PF01361"/>
    </source>
</evidence>
<dbReference type="NCBIfam" id="NF001966">
    <property type="entry name" value="PRK00745.1"/>
    <property type="match status" value="1"/>
</dbReference>
<name>A0A1U9K2U8_9BURK</name>
<comment type="similarity">
    <text evidence="1">Belongs to the 4-oxalocrotonate tautomerase family.</text>
</comment>
<feature type="domain" description="4-oxalocrotonate tautomerase-like" evidence="3">
    <location>
        <begin position="2"/>
        <end position="60"/>
    </location>
</feature>
<protein>
    <submittedName>
        <fullName evidence="4">4-oxalocrotonate tautomerase</fullName>
    </submittedName>
</protein>
<gene>
    <name evidence="4" type="ORF">PAEH1_10845</name>
</gene>
<sequence>MPLITVELFAGRDTDTKRKFVERITAEACEVLGCKPEAVHVIFKDIKREDWATGGVLWSDKK</sequence>
<organism evidence="4 5">
    <name type="scientific">Paenalcaligenes hominis</name>
    <dbReference type="NCBI Taxonomy" id="643674"/>
    <lineage>
        <taxon>Bacteria</taxon>
        <taxon>Pseudomonadati</taxon>
        <taxon>Pseudomonadota</taxon>
        <taxon>Betaproteobacteria</taxon>
        <taxon>Burkholderiales</taxon>
        <taxon>Alcaligenaceae</taxon>
        <taxon>Paenalcaligenes</taxon>
    </lineage>
</organism>
<dbReference type="Gene3D" id="3.30.429.10">
    <property type="entry name" value="Macrophage Migration Inhibitory Factor"/>
    <property type="match status" value="1"/>
</dbReference>
<evidence type="ECO:0000256" key="1">
    <source>
        <dbReference type="ARBA" id="ARBA00006723"/>
    </source>
</evidence>
<dbReference type="OrthoDB" id="8527422at2"/>
<evidence type="ECO:0000256" key="2">
    <source>
        <dbReference type="ARBA" id="ARBA00023235"/>
    </source>
</evidence>
<evidence type="ECO:0000313" key="4">
    <source>
        <dbReference type="EMBL" id="AQS52383.1"/>
    </source>
</evidence>
<dbReference type="InterPro" id="IPR004370">
    <property type="entry name" value="4-OT-like_dom"/>
</dbReference>
<dbReference type="InterPro" id="IPR014347">
    <property type="entry name" value="Tautomerase/MIF_sf"/>
</dbReference>
<proteinExistence type="inferred from homology"/>
<dbReference type="SUPFAM" id="SSF55331">
    <property type="entry name" value="Tautomerase/MIF"/>
    <property type="match status" value="1"/>
</dbReference>
<dbReference type="Proteomes" id="UP000189369">
    <property type="component" value="Chromosome"/>
</dbReference>
<accession>A0A1U9K2U8</accession>
<dbReference type="EMBL" id="CP019697">
    <property type="protein sequence ID" value="AQS52383.1"/>
    <property type="molecule type" value="Genomic_DNA"/>
</dbReference>
<keyword evidence="2" id="KW-0413">Isomerase</keyword>
<dbReference type="PANTHER" id="PTHR35530:SF2">
    <property type="entry name" value="BSL4019 PROTEIN"/>
    <property type="match status" value="1"/>
</dbReference>
<dbReference type="Pfam" id="PF01361">
    <property type="entry name" value="Tautomerase"/>
    <property type="match status" value="1"/>
</dbReference>
<dbReference type="AlphaFoldDB" id="A0A1U9K2U8"/>
<dbReference type="GO" id="GO:0016853">
    <property type="term" value="F:isomerase activity"/>
    <property type="evidence" value="ECO:0007669"/>
    <property type="project" value="UniProtKB-KW"/>
</dbReference>
<dbReference type="PANTHER" id="PTHR35530">
    <property type="entry name" value="TAUTOMERASE-RELATED"/>
    <property type="match status" value="1"/>
</dbReference>
<reference evidence="4 5" key="1">
    <citation type="submission" date="2017-01" db="EMBL/GenBank/DDBJ databases">
        <title>Complete Genome Sequence of Paenalcaligenes hominis, Isolated from a paraplegic Patient with neurogenic bladder.</title>
        <authorList>
            <person name="Mukhopadhyay R."/>
            <person name="Joaquin J."/>
            <person name="Hogue R."/>
            <person name="Kilaru A."/>
            <person name="Jospin G."/>
            <person name="Mars K."/>
            <person name="Eisen J.A."/>
            <person name="Chaturvedi V."/>
        </authorList>
    </citation>
    <scope>NUCLEOTIDE SEQUENCE [LARGE SCALE GENOMIC DNA]</scope>
    <source>
        <strain evidence="4 5">15S00501</strain>
    </source>
</reference>
<evidence type="ECO:0000313" key="5">
    <source>
        <dbReference type="Proteomes" id="UP000189369"/>
    </source>
</evidence>
<dbReference type="KEGG" id="phn:PAEH1_10845"/>